<proteinExistence type="predicted"/>
<reference evidence="2" key="1">
    <citation type="submission" date="2016-10" db="EMBL/GenBank/DDBJ databases">
        <authorList>
            <person name="Varghese N."/>
            <person name="Submissions S."/>
        </authorList>
    </citation>
    <scope>NUCLEOTIDE SEQUENCE [LARGE SCALE GENOMIC DNA]</scope>
    <source>
        <strain evidence="2">LMG 24000</strain>
    </source>
</reference>
<protein>
    <submittedName>
        <fullName evidence="1">Uncharacterized protein</fullName>
    </submittedName>
</protein>
<dbReference type="STRING" id="83784.SAMN05192564_10478"/>
<sequence length="64" mass="6700">MLWMETLGADHVVLCCVSGQPVAVERIGPAGSQKNSRAVSICSVAARREEGGAEFVTALLTPTQ</sequence>
<dbReference type="EMBL" id="FNRQ01000004">
    <property type="protein sequence ID" value="SEA91532.1"/>
    <property type="molecule type" value="Genomic_DNA"/>
</dbReference>
<evidence type="ECO:0000313" key="2">
    <source>
        <dbReference type="Proteomes" id="UP000198638"/>
    </source>
</evidence>
<evidence type="ECO:0000313" key="1">
    <source>
        <dbReference type="EMBL" id="SEA91532.1"/>
    </source>
</evidence>
<organism evidence="1 2">
    <name type="scientific">Paraburkholderia sartisoli</name>
    <dbReference type="NCBI Taxonomy" id="83784"/>
    <lineage>
        <taxon>Bacteria</taxon>
        <taxon>Pseudomonadati</taxon>
        <taxon>Pseudomonadota</taxon>
        <taxon>Betaproteobacteria</taxon>
        <taxon>Burkholderiales</taxon>
        <taxon>Burkholderiaceae</taxon>
        <taxon>Paraburkholderia</taxon>
    </lineage>
</organism>
<keyword evidence="2" id="KW-1185">Reference proteome</keyword>
<accession>A0A1H4F504</accession>
<name>A0A1H4F504_9BURK</name>
<gene>
    <name evidence="1" type="ORF">SAMN05192564_10478</name>
</gene>
<dbReference type="AlphaFoldDB" id="A0A1H4F504"/>
<dbReference type="Proteomes" id="UP000198638">
    <property type="component" value="Unassembled WGS sequence"/>
</dbReference>